<feature type="transmembrane region" description="Helical" evidence="9">
    <location>
        <begin position="142"/>
        <end position="159"/>
    </location>
</feature>
<organism evidence="10 11">
    <name type="scientific">Trinickia caryophylli</name>
    <name type="common">Paraburkholderia caryophylli</name>
    <dbReference type="NCBI Taxonomy" id="28094"/>
    <lineage>
        <taxon>Bacteria</taxon>
        <taxon>Pseudomonadati</taxon>
        <taxon>Pseudomonadota</taxon>
        <taxon>Betaproteobacteria</taxon>
        <taxon>Burkholderiales</taxon>
        <taxon>Burkholderiaceae</taxon>
        <taxon>Trinickia</taxon>
    </lineage>
</organism>
<evidence type="ECO:0000256" key="4">
    <source>
        <dbReference type="ARBA" id="ARBA00022692"/>
    </source>
</evidence>
<name>A0A1X7E0N1_TRICW</name>
<keyword evidence="11" id="KW-1185">Reference proteome</keyword>
<dbReference type="Pfam" id="PF02653">
    <property type="entry name" value="BPD_transp_2"/>
    <property type="match status" value="1"/>
</dbReference>
<evidence type="ECO:0000256" key="1">
    <source>
        <dbReference type="ARBA" id="ARBA00004651"/>
    </source>
</evidence>
<evidence type="ECO:0000313" key="11">
    <source>
        <dbReference type="Proteomes" id="UP000192911"/>
    </source>
</evidence>
<dbReference type="GO" id="GO:0022857">
    <property type="term" value="F:transmembrane transporter activity"/>
    <property type="evidence" value="ECO:0007669"/>
    <property type="project" value="InterPro"/>
</dbReference>
<keyword evidence="3" id="KW-1003">Cell membrane</keyword>
<keyword evidence="2" id="KW-0813">Transport</keyword>
<dbReference type="EMBL" id="FXAH01000004">
    <property type="protein sequence ID" value="SMF25036.1"/>
    <property type="molecule type" value="Genomic_DNA"/>
</dbReference>
<evidence type="ECO:0000256" key="7">
    <source>
        <dbReference type="ARBA" id="ARBA00023136"/>
    </source>
</evidence>
<evidence type="ECO:0000313" key="10">
    <source>
        <dbReference type="EMBL" id="SMF25036.1"/>
    </source>
</evidence>
<comment type="subcellular location">
    <subcellularLocation>
        <location evidence="1">Cell membrane</location>
        <topology evidence="1">Multi-pass membrane protein</topology>
    </subcellularLocation>
</comment>
<feature type="transmembrane region" description="Helical" evidence="9">
    <location>
        <begin position="12"/>
        <end position="35"/>
    </location>
</feature>
<keyword evidence="7 9" id="KW-0472">Membrane</keyword>
<comment type="similarity">
    <text evidence="8">Belongs to the binding-protein-dependent transport system permease family. LivHM subfamily.</text>
</comment>
<dbReference type="GeneID" id="95551538"/>
<dbReference type="STRING" id="28094.SAMN06295900_104306"/>
<dbReference type="AlphaFoldDB" id="A0A1X7E0N1"/>
<feature type="transmembrane region" description="Helical" evidence="9">
    <location>
        <begin position="274"/>
        <end position="298"/>
    </location>
</feature>
<keyword evidence="6 9" id="KW-1133">Transmembrane helix</keyword>
<dbReference type="Proteomes" id="UP000192911">
    <property type="component" value="Unassembled WGS sequence"/>
</dbReference>
<evidence type="ECO:0000256" key="8">
    <source>
        <dbReference type="ARBA" id="ARBA00037998"/>
    </source>
</evidence>
<dbReference type="InterPro" id="IPR052157">
    <property type="entry name" value="BCAA_transport_permease"/>
</dbReference>
<dbReference type="RefSeq" id="WP_085227059.1">
    <property type="nucleotide sequence ID" value="NZ_BSQD01000005.1"/>
</dbReference>
<keyword evidence="4 9" id="KW-0812">Transmembrane</keyword>
<feature type="transmembrane region" description="Helical" evidence="9">
    <location>
        <begin position="224"/>
        <end position="254"/>
    </location>
</feature>
<sequence>MLSFVVDVLNGVSYGLLLFMLSSGLTLIFSFLGVLNFAHASFYMLGAYLGCAVAGRWSFWPALFAAPVLVAVAGALVERLLLRRVRPHGPLHELLLTFGLAYLLAEAVKLVWGPGTLSAPAPAALDGPFFVLGGATFSRYRAFVTAVALAMLALIHAALRFSNTGLVLRAALTHRQAVEALGHDVPRIGTLVFALGAGLAALAGVVGAPLAVVEPGMADAVGSIVFVVVVIGGLGSVGGAFAPSLLIGCVQTLATAAPWRLGALADAVGMRLPAQWAALTLAQLAPLVPYLLLVAMLACRPRGLAGTQGHEA</sequence>
<evidence type="ECO:0000256" key="2">
    <source>
        <dbReference type="ARBA" id="ARBA00022448"/>
    </source>
</evidence>
<dbReference type="CDD" id="cd06582">
    <property type="entry name" value="TM_PBP1_LivH_like"/>
    <property type="match status" value="1"/>
</dbReference>
<dbReference type="InterPro" id="IPR001851">
    <property type="entry name" value="ABC_transp_permease"/>
</dbReference>
<dbReference type="OrthoDB" id="8703217at2"/>
<evidence type="ECO:0000256" key="5">
    <source>
        <dbReference type="ARBA" id="ARBA00022970"/>
    </source>
</evidence>
<reference evidence="11" key="1">
    <citation type="submission" date="2017-04" db="EMBL/GenBank/DDBJ databases">
        <authorList>
            <person name="Varghese N."/>
            <person name="Submissions S."/>
        </authorList>
    </citation>
    <scope>NUCLEOTIDE SEQUENCE [LARGE SCALE GENOMIC DNA]</scope>
    <source>
        <strain evidence="11">Ballard 720</strain>
    </source>
</reference>
<feature type="transmembrane region" description="Helical" evidence="9">
    <location>
        <begin position="65"/>
        <end position="82"/>
    </location>
</feature>
<dbReference type="PANTHER" id="PTHR11795:SF442">
    <property type="entry name" value="ABC TRANSPORTER ATP-BINDING PROTEIN"/>
    <property type="match status" value="1"/>
</dbReference>
<accession>A0A1X7E0N1</accession>
<feature type="transmembrane region" description="Helical" evidence="9">
    <location>
        <begin position="191"/>
        <end position="212"/>
    </location>
</feature>
<evidence type="ECO:0000256" key="6">
    <source>
        <dbReference type="ARBA" id="ARBA00022989"/>
    </source>
</evidence>
<dbReference type="GO" id="GO:0005886">
    <property type="term" value="C:plasma membrane"/>
    <property type="evidence" value="ECO:0007669"/>
    <property type="project" value="UniProtKB-SubCell"/>
</dbReference>
<evidence type="ECO:0000256" key="9">
    <source>
        <dbReference type="SAM" id="Phobius"/>
    </source>
</evidence>
<protein>
    <submittedName>
        <fullName evidence="10">Amino acid/amide ABC transporter membrane protein 1, HAAT family</fullName>
    </submittedName>
</protein>
<dbReference type="GO" id="GO:0006865">
    <property type="term" value="P:amino acid transport"/>
    <property type="evidence" value="ECO:0007669"/>
    <property type="project" value="UniProtKB-KW"/>
</dbReference>
<proteinExistence type="inferred from homology"/>
<evidence type="ECO:0000256" key="3">
    <source>
        <dbReference type="ARBA" id="ARBA00022475"/>
    </source>
</evidence>
<gene>
    <name evidence="10" type="ORF">SAMN06295900_104306</name>
</gene>
<keyword evidence="5" id="KW-0029">Amino-acid transport</keyword>
<dbReference type="PANTHER" id="PTHR11795">
    <property type="entry name" value="BRANCHED-CHAIN AMINO ACID TRANSPORT SYSTEM PERMEASE PROTEIN LIVH"/>
    <property type="match status" value="1"/>
</dbReference>